<keyword evidence="2" id="KW-1185">Reference proteome</keyword>
<gene>
    <name evidence="1" type="ORF">PoB_002061600</name>
</gene>
<dbReference type="AlphaFoldDB" id="A0AAV3ZDY7"/>
<dbReference type="Proteomes" id="UP000735302">
    <property type="component" value="Unassembled WGS sequence"/>
</dbReference>
<dbReference type="EMBL" id="BLXT01002413">
    <property type="protein sequence ID" value="GFN94110.1"/>
    <property type="molecule type" value="Genomic_DNA"/>
</dbReference>
<name>A0AAV3ZDY7_9GAST</name>
<reference evidence="1 2" key="1">
    <citation type="journal article" date="2021" name="Elife">
        <title>Chloroplast acquisition without the gene transfer in kleptoplastic sea slugs, Plakobranchus ocellatus.</title>
        <authorList>
            <person name="Maeda T."/>
            <person name="Takahashi S."/>
            <person name="Yoshida T."/>
            <person name="Shimamura S."/>
            <person name="Takaki Y."/>
            <person name="Nagai Y."/>
            <person name="Toyoda A."/>
            <person name="Suzuki Y."/>
            <person name="Arimoto A."/>
            <person name="Ishii H."/>
            <person name="Satoh N."/>
            <person name="Nishiyama T."/>
            <person name="Hasebe M."/>
            <person name="Maruyama T."/>
            <person name="Minagawa J."/>
            <person name="Obokata J."/>
            <person name="Shigenobu S."/>
        </authorList>
    </citation>
    <scope>NUCLEOTIDE SEQUENCE [LARGE SCALE GENOMIC DNA]</scope>
</reference>
<protein>
    <submittedName>
        <fullName evidence="1">Uncharacterized protein</fullName>
    </submittedName>
</protein>
<evidence type="ECO:0000313" key="2">
    <source>
        <dbReference type="Proteomes" id="UP000735302"/>
    </source>
</evidence>
<accession>A0AAV3ZDY7</accession>
<evidence type="ECO:0000313" key="1">
    <source>
        <dbReference type="EMBL" id="GFN94110.1"/>
    </source>
</evidence>
<organism evidence="1 2">
    <name type="scientific">Plakobranchus ocellatus</name>
    <dbReference type="NCBI Taxonomy" id="259542"/>
    <lineage>
        <taxon>Eukaryota</taxon>
        <taxon>Metazoa</taxon>
        <taxon>Spiralia</taxon>
        <taxon>Lophotrochozoa</taxon>
        <taxon>Mollusca</taxon>
        <taxon>Gastropoda</taxon>
        <taxon>Heterobranchia</taxon>
        <taxon>Euthyneura</taxon>
        <taxon>Panpulmonata</taxon>
        <taxon>Sacoglossa</taxon>
        <taxon>Placobranchoidea</taxon>
        <taxon>Plakobranchidae</taxon>
        <taxon>Plakobranchus</taxon>
    </lineage>
</organism>
<comment type="caution">
    <text evidence="1">The sequence shown here is derived from an EMBL/GenBank/DDBJ whole genome shotgun (WGS) entry which is preliminary data.</text>
</comment>
<proteinExistence type="predicted"/>
<sequence length="121" mass="14284">MTSTVNGVGMKIKTKETLNRFQEDRAWIVRKKLVCSIEILKTPLVQSNVGRKVDLYRIKMIHLYFELSLKKRYEEEREIIGINNRTNAKIFLNIFGKMWHLEQVSNFSYSKVSAETPKLNF</sequence>